<feature type="chain" id="PRO_5047459046" evidence="3">
    <location>
        <begin position="30"/>
        <end position="832"/>
    </location>
</feature>
<dbReference type="InterPro" id="IPR006104">
    <property type="entry name" value="Glyco_hydro_2_N"/>
</dbReference>
<dbReference type="SUPFAM" id="SSF49785">
    <property type="entry name" value="Galactose-binding domain-like"/>
    <property type="match status" value="1"/>
</dbReference>
<evidence type="ECO:0000256" key="3">
    <source>
        <dbReference type="SAM" id="SignalP"/>
    </source>
</evidence>
<gene>
    <name evidence="5" type="ORF">ACERK3_13685</name>
</gene>
<keyword evidence="2" id="KW-0378">Hydrolase</keyword>
<dbReference type="Gene3D" id="3.30.379.10">
    <property type="entry name" value="Chitobiase/beta-hexosaminidase domain 2-like"/>
    <property type="match status" value="1"/>
</dbReference>
<dbReference type="InterPro" id="IPR029018">
    <property type="entry name" value="Hex-like_dom2"/>
</dbReference>
<dbReference type="PROSITE" id="PS51257">
    <property type="entry name" value="PROKAR_LIPOPROTEIN"/>
    <property type="match status" value="1"/>
</dbReference>
<keyword evidence="6" id="KW-1185">Reference proteome</keyword>
<dbReference type="EMBL" id="JBGUBD010000008">
    <property type="protein sequence ID" value="MFA9479336.1"/>
    <property type="molecule type" value="Genomic_DNA"/>
</dbReference>
<evidence type="ECO:0000256" key="1">
    <source>
        <dbReference type="ARBA" id="ARBA00007401"/>
    </source>
</evidence>
<accession>A0ABV4U9E2</accession>
<sequence>MLSNVFKPSIHVSHRAALLAVAITLLACACPVAEAVTVVSHGHPNAIIVTADEPTEVSAFAAQELVDHVKLATGVTLEIRRESDLADTSLHHIYLGDTQSSRRQGLDATTLEPDAFLLHATDSALYIWGNEGRGTLPPQHSGAPWTASDADVAHRGTLYGVYEILERFADVRWLWPGELGTYVPRTDTLVIDQALDEIVEPALSFRRTRWNRIQSAAREYDAELGALAFSEDGLQAYARDLATFVRRHRIGDSTPKPTVGHVAAGLWQQYGNEHPEWFMMREDGTRGPGANETSSFRLRHVAMCVSNPDLHRFLVEEHWDGGDVLALGEVDRAVFCHCENCLAWDKPVDDPPHFARRLYQPLMSDRYARFWKQVYELAVQRNPDVQVTSFLYWNYMPAPTDITLNSNIYGEFVPWDQAEMTYFPLQSDAYDWLKEQWLGWKKTGIIMAYRPNHLHGGYVMPHLSTWQVGDFLRFTYQHGAIGVDHDALIGHWAVKGPMLYIHMRLAAKPELEIEQLRREYFSAFGPAAQHIEAYFDHWETYSENHPPNRQVRYSNPHEAHLVYPEQAFEEPAQMLEDALSLVRHHAQDEYAQRVRFLQAGLEHARLAARFMSLLEGGRAPSDAQQFVAAREALLELIAFRREHEHLYIADYIDAARRERRRTDADQILQAPDEVAPDRDMLPDPWGVWLFRKDPQNRGVQQRWYRSDDAADWQPIETPAPWHSTHVGDYLGYGWYRTTFTVPTDWPNETLTMLFNGVDEQAWVWVNGQQVGEHTAASEDKPISQLWDRPFEVKVPAAVLNVGQTNQLIVRVHASQNAAGIWRPVHVYAPVDN</sequence>
<evidence type="ECO:0000256" key="2">
    <source>
        <dbReference type="ARBA" id="ARBA00022801"/>
    </source>
</evidence>
<feature type="signal peptide" evidence="3">
    <location>
        <begin position="1"/>
        <end position="29"/>
    </location>
</feature>
<protein>
    <submittedName>
        <fullName evidence="5">DUF4838 domain-containing protein</fullName>
    </submittedName>
</protein>
<keyword evidence="3" id="KW-0732">Signal</keyword>
<dbReference type="RefSeq" id="WP_425346259.1">
    <property type="nucleotide sequence ID" value="NZ_JBGUBD010000008.1"/>
</dbReference>
<organism evidence="5 6">
    <name type="scientific">Natronomicrosphaera hydrolytica</name>
    <dbReference type="NCBI Taxonomy" id="3242702"/>
    <lineage>
        <taxon>Bacteria</taxon>
        <taxon>Pseudomonadati</taxon>
        <taxon>Planctomycetota</taxon>
        <taxon>Phycisphaerae</taxon>
        <taxon>Phycisphaerales</taxon>
        <taxon>Phycisphaeraceae</taxon>
        <taxon>Natronomicrosphaera</taxon>
    </lineage>
</organism>
<dbReference type="Pfam" id="PF02837">
    <property type="entry name" value="Glyco_hydro_2_N"/>
    <property type="match status" value="1"/>
</dbReference>
<dbReference type="PANTHER" id="PTHR47406">
    <property type="entry name" value="COAGULATION FACTOR 5/8 TYPE, C-TERMINAL"/>
    <property type="match status" value="1"/>
</dbReference>
<comment type="caution">
    <text evidence="5">The sequence shown here is derived from an EMBL/GenBank/DDBJ whole genome shotgun (WGS) entry which is preliminary data.</text>
</comment>
<dbReference type="PANTHER" id="PTHR47406:SF2">
    <property type="entry name" value="ALPHA GLUCURONIDASE N-TERMINAL DOMAIN-CONTAINING PROTEIN"/>
    <property type="match status" value="1"/>
</dbReference>
<dbReference type="InterPro" id="IPR008979">
    <property type="entry name" value="Galactose-bd-like_sf"/>
</dbReference>
<dbReference type="Proteomes" id="UP001575105">
    <property type="component" value="Unassembled WGS sequence"/>
</dbReference>
<feature type="domain" description="Glycosyl hydrolases family 2 sugar binding" evidence="4">
    <location>
        <begin position="697"/>
        <end position="779"/>
    </location>
</feature>
<dbReference type="InterPro" id="IPR032287">
    <property type="entry name" value="DUF4838"/>
</dbReference>
<dbReference type="Pfam" id="PF16126">
    <property type="entry name" value="DUF4838"/>
    <property type="match status" value="1"/>
</dbReference>
<evidence type="ECO:0000313" key="6">
    <source>
        <dbReference type="Proteomes" id="UP001575105"/>
    </source>
</evidence>
<proteinExistence type="inferred from homology"/>
<dbReference type="SUPFAM" id="SSF55545">
    <property type="entry name" value="beta-N-acetylhexosaminidase-like domain"/>
    <property type="match status" value="1"/>
</dbReference>
<name>A0ABV4U9E2_9BACT</name>
<reference evidence="5 6" key="1">
    <citation type="submission" date="2024-08" db="EMBL/GenBank/DDBJ databases">
        <title>Whole-genome sequencing of halo(alkali)philic microorganisms from hypersaline lakes.</title>
        <authorList>
            <person name="Sorokin D.Y."/>
            <person name="Merkel A.Y."/>
            <person name="Messina E."/>
            <person name="Yakimov M."/>
        </authorList>
    </citation>
    <scope>NUCLEOTIDE SEQUENCE [LARGE SCALE GENOMIC DNA]</scope>
    <source>
        <strain evidence="5 6">AB-hyl4</strain>
    </source>
</reference>
<evidence type="ECO:0000313" key="5">
    <source>
        <dbReference type="EMBL" id="MFA9479336.1"/>
    </source>
</evidence>
<evidence type="ECO:0000259" key="4">
    <source>
        <dbReference type="Pfam" id="PF02837"/>
    </source>
</evidence>
<comment type="similarity">
    <text evidence="1">Belongs to the glycosyl hydrolase 2 family.</text>
</comment>
<dbReference type="Gene3D" id="2.60.120.260">
    <property type="entry name" value="Galactose-binding domain-like"/>
    <property type="match status" value="1"/>
</dbReference>